<keyword evidence="2" id="KW-1185">Reference proteome</keyword>
<dbReference type="SUPFAM" id="SSF53474">
    <property type="entry name" value="alpha/beta-Hydrolases"/>
    <property type="match status" value="1"/>
</dbReference>
<dbReference type="InterPro" id="IPR029058">
    <property type="entry name" value="AB_hydrolase_fold"/>
</dbReference>
<accession>A0ABT2C0S3</accession>
<sequence length="363" mass="40502">MSENKIRSVAAEMNGTQLSCRVTLQEGLESKVDLAFYVFRSETRVHVKWYSKDSSLEFDTEGHPGYYRVAVFAKRADGTVEVVKSVPLFMNPLQVTADEFPEADPDKRAYLVDGGFWKCPIMYYPASNKKLFVMMPSAVERWRVRLPVFSRWTWASKGTFPGHVLCIADPTLEMHDDLGIGWCLGTSAHPAIDDIEHIIAKFALGKRISNENIVFWGSSAGGFASLALTARFPGSTAVAINAQTNPLSYSVQEQVDLVRQTCFGGLPGERIRTEFGHLVDMTRRWSPMTGSRAVMIQNELDVHHYDVHFKPFWQVLGGKVQHGISHTGTHLAWVYTNEHGHVPETPEMAQKIIGMLGGDRGAG</sequence>
<reference evidence="1" key="1">
    <citation type="submission" date="2022-08" db="EMBL/GenBank/DDBJ databases">
        <title>Reclassification of Massilia species as members of the genera Telluria, Duganella, Pseudoduganella, Mokoshia gen. nov. and Zemynaea gen. nov. using orthogonal and non-orthogonal genome-based approaches.</title>
        <authorList>
            <person name="Bowman J.P."/>
        </authorList>
    </citation>
    <scope>NUCLEOTIDE SEQUENCE</scope>
    <source>
        <strain evidence="1">LMG 11547</strain>
    </source>
</reference>
<organism evidence="1 2">
    <name type="scientific">Telluria mixta</name>
    <dbReference type="NCBI Taxonomy" id="34071"/>
    <lineage>
        <taxon>Bacteria</taxon>
        <taxon>Pseudomonadati</taxon>
        <taxon>Pseudomonadota</taxon>
        <taxon>Betaproteobacteria</taxon>
        <taxon>Burkholderiales</taxon>
        <taxon>Oxalobacteraceae</taxon>
        <taxon>Telluria group</taxon>
        <taxon>Telluria</taxon>
    </lineage>
</organism>
<dbReference type="Proteomes" id="UP001165263">
    <property type="component" value="Unassembled WGS sequence"/>
</dbReference>
<dbReference type="Gene3D" id="3.40.50.1820">
    <property type="entry name" value="alpha/beta hydrolase"/>
    <property type="match status" value="1"/>
</dbReference>
<protein>
    <recommendedName>
        <fullName evidence="3">Peptidase S9 prolyl oligopeptidase catalytic domain-containing protein</fullName>
    </recommendedName>
</protein>
<name>A0ABT2C0S3_9BURK</name>
<evidence type="ECO:0000313" key="1">
    <source>
        <dbReference type="EMBL" id="MCS0630974.1"/>
    </source>
</evidence>
<comment type="caution">
    <text evidence="1">The sequence shown here is derived from an EMBL/GenBank/DDBJ whole genome shotgun (WGS) entry which is preliminary data.</text>
</comment>
<dbReference type="RefSeq" id="WP_259450054.1">
    <property type="nucleotide sequence ID" value="NZ_CP119520.1"/>
</dbReference>
<evidence type="ECO:0008006" key="3">
    <source>
        <dbReference type="Google" id="ProtNLM"/>
    </source>
</evidence>
<dbReference type="EMBL" id="JANUHC010000005">
    <property type="protein sequence ID" value="MCS0630974.1"/>
    <property type="molecule type" value="Genomic_DNA"/>
</dbReference>
<evidence type="ECO:0000313" key="2">
    <source>
        <dbReference type="Proteomes" id="UP001165263"/>
    </source>
</evidence>
<gene>
    <name evidence="1" type="ORF">NX786_16705</name>
</gene>
<proteinExistence type="predicted"/>